<evidence type="ECO:0000313" key="1">
    <source>
        <dbReference type="EMBL" id="RVT98602.1"/>
    </source>
</evidence>
<evidence type="ECO:0008006" key="3">
    <source>
        <dbReference type="Google" id="ProtNLM"/>
    </source>
</evidence>
<dbReference type="EMBL" id="SACL01000001">
    <property type="protein sequence ID" value="RVT98602.1"/>
    <property type="molecule type" value="Genomic_DNA"/>
</dbReference>
<dbReference type="Gene3D" id="3.30.1360.120">
    <property type="entry name" value="Probable tRNA modification gtpase trme, domain 1"/>
    <property type="match status" value="1"/>
</dbReference>
<dbReference type="Pfam" id="PF04268">
    <property type="entry name" value="SoxG"/>
    <property type="match status" value="1"/>
</dbReference>
<dbReference type="Proteomes" id="UP000282957">
    <property type="component" value="Unassembled WGS sequence"/>
</dbReference>
<dbReference type="InterPro" id="IPR007375">
    <property type="entry name" value="SoxG"/>
</dbReference>
<dbReference type="OrthoDB" id="9814782at2"/>
<comment type="caution">
    <text evidence="1">The sequence shown here is derived from an EMBL/GenBank/DDBJ whole genome shotgun (WGS) entry which is preliminary data.</text>
</comment>
<dbReference type="InterPro" id="IPR027266">
    <property type="entry name" value="TrmE/GcvT-like"/>
</dbReference>
<protein>
    <recommendedName>
        <fullName evidence="3">Sarcosine oxidase subunit gamma</fullName>
    </recommendedName>
</protein>
<organism evidence="1 2">
    <name type="scientific">Rhodovarius crocodyli</name>
    <dbReference type="NCBI Taxonomy" id="1979269"/>
    <lineage>
        <taxon>Bacteria</taxon>
        <taxon>Pseudomonadati</taxon>
        <taxon>Pseudomonadota</taxon>
        <taxon>Alphaproteobacteria</taxon>
        <taxon>Acetobacterales</taxon>
        <taxon>Roseomonadaceae</taxon>
        <taxon>Rhodovarius</taxon>
    </lineage>
</organism>
<evidence type="ECO:0000313" key="2">
    <source>
        <dbReference type="Proteomes" id="UP000282957"/>
    </source>
</evidence>
<accession>A0A437MLV5</accession>
<sequence length="167" mass="17818">MPPWPDNPCRCGWWIPSSWTPRENACVVELIPLPPAPLTTLWGDAPGPELGHAVFTARGALLRLAPREWLAIGPGDWPGLEAVDVSGASTGWRLRGPDARALLSRGAAIDLDARHFPAGHCARTRVARCPAILLARGEGEIDLLAARSYAPWLQGWLLDAAGVAGLA</sequence>
<proteinExistence type="predicted"/>
<gene>
    <name evidence="1" type="ORF">EOD42_00355</name>
</gene>
<dbReference type="SUPFAM" id="SSF103025">
    <property type="entry name" value="Folate-binding domain"/>
    <property type="match status" value="1"/>
</dbReference>
<reference evidence="1 2" key="1">
    <citation type="submission" date="2019-01" db="EMBL/GenBank/DDBJ databases">
        <authorList>
            <person name="Chen W.-M."/>
        </authorList>
    </citation>
    <scope>NUCLEOTIDE SEQUENCE [LARGE SCALE GENOMIC DNA]</scope>
    <source>
        <strain evidence="1 2">CCP-6</strain>
    </source>
</reference>
<keyword evidence="2" id="KW-1185">Reference proteome</keyword>
<name>A0A437MLV5_9PROT</name>
<dbReference type="AlphaFoldDB" id="A0A437MLV5"/>